<reference evidence="3 4" key="1">
    <citation type="journal article" date="2016" name="BMC Genomics">
        <title>Combined genomic and structural analyses of a cultured magnetotactic bacterium reveals its niche adaptation to a dynamic environment.</title>
        <authorList>
            <person name="Araujo A.C."/>
            <person name="Morillo V."/>
            <person name="Cypriano J."/>
            <person name="Teixeira L.C."/>
            <person name="Leao P."/>
            <person name="Lyra S."/>
            <person name="Almeida L.G."/>
            <person name="Bazylinski D.A."/>
            <person name="Vasconcellos A.T."/>
            <person name="Abreu F."/>
            <person name="Lins U."/>
        </authorList>
    </citation>
    <scope>NUCLEOTIDE SEQUENCE [LARGE SCALE GENOMIC DNA]</scope>
    <source>
        <strain evidence="3 4">IT-1</strain>
    </source>
</reference>
<dbReference type="STRING" id="1434232.MAIT1_00165"/>
<dbReference type="EMBL" id="LVJN01000015">
    <property type="protein sequence ID" value="OSM06947.1"/>
    <property type="molecule type" value="Genomic_DNA"/>
</dbReference>
<gene>
    <name evidence="3" type="ORF">MAIT1_00165</name>
</gene>
<keyword evidence="2" id="KW-0812">Transmembrane</keyword>
<keyword evidence="2" id="KW-1133">Transmembrane helix</keyword>
<accession>A0A1Y2K8X2</accession>
<keyword evidence="4" id="KW-1185">Reference proteome</keyword>
<comment type="caution">
    <text evidence="3">The sequence shown here is derived from an EMBL/GenBank/DDBJ whole genome shotgun (WGS) entry which is preliminary data.</text>
</comment>
<proteinExistence type="predicted"/>
<evidence type="ECO:0000256" key="2">
    <source>
        <dbReference type="SAM" id="Phobius"/>
    </source>
</evidence>
<evidence type="ECO:0000256" key="1">
    <source>
        <dbReference type="SAM" id="MobiDB-lite"/>
    </source>
</evidence>
<feature type="transmembrane region" description="Helical" evidence="2">
    <location>
        <begin position="40"/>
        <end position="59"/>
    </location>
</feature>
<sequence length="103" mass="11144">MVGLYFIAMAVMDKLIDAQMIPSFNGAVQVQQMTVGVSPGWVFAGVLAGVLGLLFGLRYRQELQTCIREKSRHITELEAIQDPDRSSSGLTEIGTTPPGGFDV</sequence>
<name>A0A1Y2K8X2_9PROT</name>
<dbReference type="AlphaFoldDB" id="A0A1Y2K8X2"/>
<organism evidence="3 4">
    <name type="scientific">Magnetofaba australis IT-1</name>
    <dbReference type="NCBI Taxonomy" id="1434232"/>
    <lineage>
        <taxon>Bacteria</taxon>
        <taxon>Pseudomonadati</taxon>
        <taxon>Pseudomonadota</taxon>
        <taxon>Magnetococcia</taxon>
        <taxon>Magnetococcales</taxon>
        <taxon>Magnetococcaceae</taxon>
        <taxon>Magnetofaba</taxon>
    </lineage>
</organism>
<evidence type="ECO:0000313" key="3">
    <source>
        <dbReference type="EMBL" id="OSM06947.1"/>
    </source>
</evidence>
<protein>
    <submittedName>
        <fullName evidence="3">Uncharacterized protein</fullName>
    </submittedName>
</protein>
<evidence type="ECO:0000313" key="4">
    <source>
        <dbReference type="Proteomes" id="UP000194003"/>
    </source>
</evidence>
<feature type="region of interest" description="Disordered" evidence="1">
    <location>
        <begin position="81"/>
        <end position="103"/>
    </location>
</feature>
<keyword evidence="2" id="KW-0472">Membrane</keyword>
<dbReference type="Proteomes" id="UP000194003">
    <property type="component" value="Unassembled WGS sequence"/>
</dbReference>